<evidence type="ECO:0000256" key="3">
    <source>
        <dbReference type="ARBA" id="ARBA00022475"/>
    </source>
</evidence>
<evidence type="ECO:0000256" key="9">
    <source>
        <dbReference type="ARBA" id="ARBA00023157"/>
    </source>
</evidence>
<evidence type="ECO:0000259" key="15">
    <source>
        <dbReference type="SMART" id="SM00409"/>
    </source>
</evidence>
<feature type="domain" description="Immunoglobulin" evidence="15">
    <location>
        <begin position="592"/>
        <end position="693"/>
    </location>
</feature>
<dbReference type="GO" id="GO:0005886">
    <property type="term" value="C:plasma membrane"/>
    <property type="evidence" value="ECO:0007669"/>
    <property type="project" value="TreeGrafter"/>
</dbReference>
<feature type="compositionally biased region" description="Low complexity" evidence="12">
    <location>
        <begin position="166"/>
        <end position="179"/>
    </location>
</feature>
<dbReference type="InterPro" id="IPR013106">
    <property type="entry name" value="Ig_V-set"/>
</dbReference>
<keyword evidence="3" id="KW-1003">Cell membrane</keyword>
<evidence type="ECO:0000256" key="10">
    <source>
        <dbReference type="ARBA" id="ARBA00023180"/>
    </source>
</evidence>
<keyword evidence="11" id="KW-0393">Immunoglobulin domain</keyword>
<feature type="region of interest" description="Disordered" evidence="12">
    <location>
        <begin position="111"/>
        <end position="179"/>
    </location>
</feature>
<feature type="region of interest" description="Disordered" evidence="12">
    <location>
        <begin position="900"/>
        <end position="934"/>
    </location>
</feature>
<dbReference type="PANTHER" id="PTHR11860">
    <property type="entry name" value="POLYMERIC-IMMUNOGLOBULIN RECEPTOR"/>
    <property type="match status" value="1"/>
</dbReference>
<dbReference type="PANTHER" id="PTHR11860:SF82">
    <property type="entry name" value="POLYMERIC IMMUNOGLOBULIN RECEPTOR"/>
    <property type="match status" value="1"/>
</dbReference>
<dbReference type="SUPFAM" id="SSF48726">
    <property type="entry name" value="Immunoglobulin"/>
    <property type="match status" value="2"/>
</dbReference>
<feature type="region of interest" description="Disordered" evidence="12">
    <location>
        <begin position="232"/>
        <end position="293"/>
    </location>
</feature>
<feature type="compositionally biased region" description="Basic and acidic residues" evidence="12">
    <location>
        <begin position="283"/>
        <end position="293"/>
    </location>
</feature>
<dbReference type="EMBL" id="JAGFMF010011641">
    <property type="protein sequence ID" value="KAG8518111.1"/>
    <property type="molecule type" value="Genomic_DNA"/>
</dbReference>
<evidence type="ECO:0000256" key="7">
    <source>
        <dbReference type="ARBA" id="ARBA00022989"/>
    </source>
</evidence>
<evidence type="ECO:0000256" key="12">
    <source>
        <dbReference type="SAM" id="MobiDB-lite"/>
    </source>
</evidence>
<feature type="compositionally biased region" description="Polar residues" evidence="12">
    <location>
        <begin position="439"/>
        <end position="452"/>
    </location>
</feature>
<dbReference type="SMART" id="SM00406">
    <property type="entry name" value="IGv"/>
    <property type="match status" value="1"/>
</dbReference>
<dbReference type="AlphaFoldDB" id="A0A8J6AAV5"/>
<dbReference type="OrthoDB" id="9805957at2759"/>
<dbReference type="SMART" id="SM00409">
    <property type="entry name" value="IG"/>
    <property type="match status" value="2"/>
</dbReference>
<protein>
    <submittedName>
        <fullName evidence="16">Fas apoptotic inhibitory molecule 3</fullName>
    </submittedName>
</protein>
<dbReference type="GO" id="GO:0004888">
    <property type="term" value="F:transmembrane signaling receptor activity"/>
    <property type="evidence" value="ECO:0007669"/>
    <property type="project" value="TreeGrafter"/>
</dbReference>
<keyword evidence="6" id="KW-0732">Signal</keyword>
<gene>
    <name evidence="16" type="ORF">J0S82_016951</name>
</gene>
<name>A0A8J6AAV5_GALPY</name>
<evidence type="ECO:0000259" key="14">
    <source>
        <dbReference type="SMART" id="SM00406"/>
    </source>
</evidence>
<dbReference type="Pfam" id="PF07686">
    <property type="entry name" value="V-set"/>
    <property type="match status" value="2"/>
</dbReference>
<feature type="region of interest" description="Disordered" evidence="12">
    <location>
        <begin position="421"/>
        <end position="479"/>
    </location>
</feature>
<dbReference type="CDD" id="cd05716">
    <property type="entry name" value="IgV_pIgR_like"/>
    <property type="match status" value="1"/>
</dbReference>
<reference evidence="16" key="1">
    <citation type="journal article" date="2021" name="Evol. Appl.">
        <title>The genome of the Pyrenean desman and the effects of bottlenecks and inbreeding on the genomic landscape of an endangered species.</title>
        <authorList>
            <person name="Escoda L."/>
            <person name="Castresana J."/>
        </authorList>
    </citation>
    <scope>NUCLEOTIDE SEQUENCE</scope>
    <source>
        <strain evidence="16">IBE-C5619</strain>
    </source>
</reference>
<keyword evidence="10" id="KW-0325">Glycoprotein</keyword>
<evidence type="ECO:0000313" key="17">
    <source>
        <dbReference type="Proteomes" id="UP000700334"/>
    </source>
</evidence>
<dbReference type="InterPro" id="IPR050671">
    <property type="entry name" value="CD300_family_receptors"/>
</dbReference>
<keyword evidence="5 13" id="KW-0812">Transmembrane</keyword>
<organism evidence="16 17">
    <name type="scientific">Galemys pyrenaicus</name>
    <name type="common">Iberian desman</name>
    <name type="synonym">Pyrenean desman</name>
    <dbReference type="NCBI Taxonomy" id="202257"/>
    <lineage>
        <taxon>Eukaryota</taxon>
        <taxon>Metazoa</taxon>
        <taxon>Chordata</taxon>
        <taxon>Craniata</taxon>
        <taxon>Vertebrata</taxon>
        <taxon>Euteleostomi</taxon>
        <taxon>Mammalia</taxon>
        <taxon>Eutheria</taxon>
        <taxon>Laurasiatheria</taxon>
        <taxon>Eulipotyphla</taxon>
        <taxon>Talpidae</taxon>
        <taxon>Galemys</taxon>
    </lineage>
</organism>
<keyword evidence="9" id="KW-1015">Disulfide bond</keyword>
<evidence type="ECO:0000313" key="16">
    <source>
        <dbReference type="EMBL" id="KAG8518111.1"/>
    </source>
</evidence>
<feature type="domain" description="Immunoglobulin V-set" evidence="14">
    <location>
        <begin position="15"/>
        <end position="93"/>
    </location>
</feature>
<comment type="caution">
    <text evidence="16">The sequence shown here is derived from an EMBL/GenBank/DDBJ whole genome shotgun (WGS) entry which is preliminary data.</text>
</comment>
<comment type="subcellular location">
    <subcellularLocation>
        <location evidence="1">Cell membrane</location>
        <topology evidence="1">Single-pass type I membrane protein</topology>
    </subcellularLocation>
    <subcellularLocation>
        <location evidence="2">Secreted</location>
    </subcellularLocation>
</comment>
<sequence>MPTSPSVVKGVAGGSVTVRCPYDPKETDTIKYWCRWKNTPNGECPLLVQSQGQVQHQDYKGRLTLSSEPGDGIYTVVLSELTAQDAGFYWCLTSGDDKWTTMVELKVDEPHGVSPVNAAPGQGPSLTETDHRVHQDPRLQGPSLIEEPSIIAGDRAVGAGDRSRAGDSSGSSSSVEQGGSSTVLVSTLVPLALVLTLGAVALAVARARHRRNVDRVSIRSYRTDISMSDLENPKAFGGSDNMGATPDNQETSLGRRDGMSLTRKKPTLGEKAITTTENTTEPEESKKAKRSSKEEADMAYSAFLLQANNMAAKLFASVLVGQDNGRERWPQRQLFPVEGTCVLAPPGTVRRIIRDLSASHPRPPTQLGATLGTDTGSILELQGGPSPCSQVPAMPRKCHQHFRTGSEAQPRPHMTLLNIGNLQQPPVVPLTPGPVTSTMGAGSSLSTRSLGHTGSGPHPATSRKRIPPRLSPQYSGEDAHPQAVRAVQGLTAGPQKHTGSASHSVFDCPQPGADAHHSLGCAGPHSPSRIRQHPVKSPDYQCLSDRHTPAWGPQVLIPYKGTSATLCPPSHQKQARDTTCGWVSGALRFIPEVWLEGFLGGSITIECPLPETPVRVYLCRTMADSRMCTTVISNQNYVKQEYKRRVSLMLRPSRNVYLVEVTSLAQSDSGVYACGAGTKTDRGRTQQVILHVSSGRCPPTVQAQPTQETLPPGMAGLPVGQALTNTSVFPSPPAEHAPFTEEAPITEPAEPFHRLQHMPMDPWFQVPTQVSSPEFISKVTTPAQRTKMPPAPSPSPIITTTRHAGVSRVSVAGAKPPTLLPSTKASRTSALKGMLQSQTASHTHHSRQRAFHRGQTSGAETLPGAETARIHPLVPAALSLTLLALLGLAARRVIRRRKSLARRVSRQGLRTRVPEASRRLRPDRPRAAQRPRPQNIYSACPRRARGADAAVNLEVPVPGPGASAPPAPAQVCVTSWFHAPSLKTSNEYVSICHQPAGKAEDEDPDDYVNIPC</sequence>
<evidence type="ECO:0000256" key="11">
    <source>
        <dbReference type="ARBA" id="ARBA00023319"/>
    </source>
</evidence>
<evidence type="ECO:0000256" key="13">
    <source>
        <dbReference type="SAM" id="Phobius"/>
    </source>
</evidence>
<feature type="compositionally biased region" description="Basic and acidic residues" evidence="12">
    <location>
        <begin position="912"/>
        <end position="926"/>
    </location>
</feature>
<dbReference type="Gene3D" id="2.60.40.10">
    <property type="entry name" value="Immunoglobulins"/>
    <property type="match status" value="2"/>
</dbReference>
<dbReference type="Proteomes" id="UP000700334">
    <property type="component" value="Unassembled WGS sequence"/>
</dbReference>
<evidence type="ECO:0000256" key="6">
    <source>
        <dbReference type="ARBA" id="ARBA00022729"/>
    </source>
</evidence>
<dbReference type="InterPro" id="IPR013783">
    <property type="entry name" value="Ig-like_fold"/>
</dbReference>
<dbReference type="InterPro" id="IPR003599">
    <property type="entry name" value="Ig_sub"/>
</dbReference>
<dbReference type="InterPro" id="IPR036179">
    <property type="entry name" value="Ig-like_dom_sf"/>
</dbReference>
<keyword evidence="17" id="KW-1185">Reference proteome</keyword>
<keyword evidence="7 13" id="KW-1133">Transmembrane helix</keyword>
<keyword evidence="4" id="KW-0964">Secreted</keyword>
<keyword evidence="8 13" id="KW-0472">Membrane</keyword>
<proteinExistence type="predicted"/>
<evidence type="ECO:0000256" key="2">
    <source>
        <dbReference type="ARBA" id="ARBA00004613"/>
    </source>
</evidence>
<feature type="compositionally biased region" description="Basic and acidic residues" evidence="12">
    <location>
        <begin position="128"/>
        <end position="137"/>
    </location>
</feature>
<evidence type="ECO:0000256" key="8">
    <source>
        <dbReference type="ARBA" id="ARBA00023136"/>
    </source>
</evidence>
<feature type="transmembrane region" description="Helical" evidence="13">
    <location>
        <begin position="873"/>
        <end position="894"/>
    </location>
</feature>
<accession>A0A8J6AAV5</accession>
<evidence type="ECO:0000256" key="4">
    <source>
        <dbReference type="ARBA" id="ARBA00022525"/>
    </source>
</evidence>
<evidence type="ECO:0000256" key="1">
    <source>
        <dbReference type="ARBA" id="ARBA00004251"/>
    </source>
</evidence>
<feature type="domain" description="Immunoglobulin" evidence="15">
    <location>
        <begin position="5"/>
        <end position="106"/>
    </location>
</feature>
<evidence type="ECO:0000256" key="5">
    <source>
        <dbReference type="ARBA" id="ARBA00022692"/>
    </source>
</evidence>